<dbReference type="AlphaFoldDB" id="A0AAV1UL99"/>
<evidence type="ECO:0000259" key="1">
    <source>
        <dbReference type="Pfam" id="PF07727"/>
    </source>
</evidence>
<accession>A0AAV1UL99</accession>
<reference evidence="2" key="1">
    <citation type="submission" date="2024-01" db="EMBL/GenBank/DDBJ databases">
        <authorList>
            <person name="Webb A."/>
        </authorList>
    </citation>
    <scope>NUCLEOTIDE SEQUENCE</scope>
    <source>
        <strain evidence="2">Pm1</strain>
    </source>
</reference>
<feature type="domain" description="Reverse transcriptase Ty1/copia-type" evidence="1">
    <location>
        <begin position="3"/>
        <end position="95"/>
    </location>
</feature>
<gene>
    <name evidence="2" type="ORF">PM001_LOCUS20390</name>
</gene>
<sequence>MCLYYQVEGGQLVIVGVYVDDLLATGTDAAAVDRFFVKLGSLPIKDLGTANRFLGMRVKIDNSGGYVLDQAEAIGELLHDSALLTETKVQGAPTIKTLRYLIDSLLWIARCTRPDIALAVHKATRQTHQPRLHDMKLAKRIARYLKGTRDCKLRMEPEKHLEVKIQLEAYSDADFVAKKSDRKSLTGGIIHLNGMLVSWTSKKQGGVSLSTMETEFVAASEQARELLGIREMLNEIGKPPALPMVLHVDNQAALKQLAGEASSLKAKHIDARTNFVCDFARRGYIVSQYVRSEQQLADLLTKALDAVKLAALCEMIGLDKDGKS</sequence>
<dbReference type="Proteomes" id="UP001162060">
    <property type="component" value="Unassembled WGS sequence"/>
</dbReference>
<dbReference type="EMBL" id="CAKLBY020000221">
    <property type="protein sequence ID" value="CAK7935240.1"/>
    <property type="molecule type" value="Genomic_DNA"/>
</dbReference>
<dbReference type="InterPro" id="IPR013103">
    <property type="entry name" value="RVT_2"/>
</dbReference>
<dbReference type="PANTHER" id="PTHR11439:SF440">
    <property type="entry name" value="INTEGRASE CATALYTIC DOMAIN-CONTAINING PROTEIN"/>
    <property type="match status" value="1"/>
</dbReference>
<dbReference type="Pfam" id="PF07727">
    <property type="entry name" value="RVT_2"/>
    <property type="match status" value="1"/>
</dbReference>
<evidence type="ECO:0000313" key="2">
    <source>
        <dbReference type="EMBL" id="CAK7935240.1"/>
    </source>
</evidence>
<dbReference type="CDD" id="cd09272">
    <property type="entry name" value="RNase_HI_RT_Ty1"/>
    <property type="match status" value="1"/>
</dbReference>
<organism evidence="2 3">
    <name type="scientific">Peronospora matthiolae</name>
    <dbReference type="NCBI Taxonomy" id="2874970"/>
    <lineage>
        <taxon>Eukaryota</taxon>
        <taxon>Sar</taxon>
        <taxon>Stramenopiles</taxon>
        <taxon>Oomycota</taxon>
        <taxon>Peronosporomycetes</taxon>
        <taxon>Peronosporales</taxon>
        <taxon>Peronosporaceae</taxon>
        <taxon>Peronospora</taxon>
    </lineage>
</organism>
<evidence type="ECO:0000313" key="3">
    <source>
        <dbReference type="Proteomes" id="UP001162060"/>
    </source>
</evidence>
<name>A0AAV1UL99_9STRA</name>
<dbReference type="PANTHER" id="PTHR11439">
    <property type="entry name" value="GAG-POL-RELATED RETROTRANSPOSON"/>
    <property type="match status" value="1"/>
</dbReference>
<proteinExistence type="predicted"/>
<comment type="caution">
    <text evidence="2">The sequence shown here is derived from an EMBL/GenBank/DDBJ whole genome shotgun (WGS) entry which is preliminary data.</text>
</comment>
<protein>
    <recommendedName>
        <fullName evidence="1">Reverse transcriptase Ty1/copia-type domain-containing protein</fullName>
    </recommendedName>
</protein>